<evidence type="ECO:0000256" key="2">
    <source>
        <dbReference type="SAM" id="SignalP"/>
    </source>
</evidence>
<evidence type="ECO:0000256" key="1">
    <source>
        <dbReference type="SAM" id="MobiDB-lite"/>
    </source>
</evidence>
<evidence type="ECO:0000313" key="4">
    <source>
        <dbReference type="EMBL" id="NYD41703.1"/>
    </source>
</evidence>
<dbReference type="EMBL" id="JACCBG010000001">
    <property type="protein sequence ID" value="NYD41703.1"/>
    <property type="molecule type" value="Genomic_DNA"/>
</dbReference>
<feature type="chain" id="PRO_5038425910" description="AMIN-like domain-containing protein" evidence="2">
    <location>
        <begin position="21"/>
        <end position="307"/>
    </location>
</feature>
<feature type="signal peptide" evidence="2">
    <location>
        <begin position="1"/>
        <end position="20"/>
    </location>
</feature>
<proteinExistence type="predicted"/>
<gene>
    <name evidence="4" type="ORF">BJZ21_001786</name>
</gene>
<sequence length="307" mass="32943">MKNTALLAAATLALSSVLTAAPAAQSAAQPAAQSAAQPNPNPVLVGIRAAHHDPAGRPAFDRVVFDFTGGLPGNVRVHYARELIQDGSGRRLWIPGRAILGVRFFRADAHDTSGPTVAGRTAFALPNVMTAVRAGDFEAVTTFGLGLAKRTPFHVTRRHHPDRIVVDVRAAFRTVPRRVFFFDHDAFVANQEPFFRSVTRPVIPTSPARGVLDRLFAGPLGSERAAGLRLLRSRATGLTGPSIRDRVARTRMTGGCNSGGSTVTLAGEVLPTLRQFPTVRWVKLLDPQGHTERPRGHSDSIPACLEP</sequence>
<dbReference type="RefSeq" id="WP_179663414.1">
    <property type="nucleotide sequence ID" value="NZ_JACCBG010000001.1"/>
</dbReference>
<dbReference type="Proteomes" id="UP000535511">
    <property type="component" value="Unassembled WGS sequence"/>
</dbReference>
<accession>A0A7Y9E5N0</accession>
<keyword evidence="2" id="KW-0732">Signal</keyword>
<dbReference type="AlphaFoldDB" id="A0A7Y9E5N0"/>
<feature type="compositionally biased region" description="Basic and acidic residues" evidence="1">
    <location>
        <begin position="289"/>
        <end position="298"/>
    </location>
</feature>
<evidence type="ECO:0000313" key="5">
    <source>
        <dbReference type="Proteomes" id="UP000535511"/>
    </source>
</evidence>
<evidence type="ECO:0000259" key="3">
    <source>
        <dbReference type="Pfam" id="PF24837"/>
    </source>
</evidence>
<comment type="caution">
    <text evidence="4">The sequence shown here is derived from an EMBL/GenBank/DDBJ whole genome shotgun (WGS) entry which is preliminary data.</text>
</comment>
<dbReference type="Pfam" id="PF24837">
    <property type="entry name" value="AMIN-like"/>
    <property type="match status" value="1"/>
</dbReference>
<name>A0A7Y9E5N0_9ACTN</name>
<feature type="domain" description="AMIN-like" evidence="3">
    <location>
        <begin position="43"/>
        <end position="169"/>
    </location>
</feature>
<feature type="region of interest" description="Disordered" evidence="1">
    <location>
        <begin position="287"/>
        <end position="307"/>
    </location>
</feature>
<keyword evidence="5" id="KW-1185">Reference proteome</keyword>
<reference evidence="4 5" key="1">
    <citation type="submission" date="2020-07" db="EMBL/GenBank/DDBJ databases">
        <title>Sequencing the genomes of 1000 actinobacteria strains.</title>
        <authorList>
            <person name="Klenk H.-P."/>
        </authorList>
    </citation>
    <scope>NUCLEOTIDE SEQUENCE [LARGE SCALE GENOMIC DNA]</scope>
    <source>
        <strain evidence="4 5">DSM 21350</strain>
    </source>
</reference>
<dbReference type="InterPro" id="IPR056303">
    <property type="entry name" value="AMIN-like"/>
</dbReference>
<protein>
    <recommendedName>
        <fullName evidence="3">AMIN-like domain-containing protein</fullName>
    </recommendedName>
</protein>
<organism evidence="4 5">
    <name type="scientific">Nocardioides panaciterrulae</name>
    <dbReference type="NCBI Taxonomy" id="661492"/>
    <lineage>
        <taxon>Bacteria</taxon>
        <taxon>Bacillati</taxon>
        <taxon>Actinomycetota</taxon>
        <taxon>Actinomycetes</taxon>
        <taxon>Propionibacteriales</taxon>
        <taxon>Nocardioidaceae</taxon>
        <taxon>Nocardioides</taxon>
    </lineage>
</organism>